<dbReference type="InterPro" id="IPR025588">
    <property type="entry name" value="YcxB-like_C"/>
</dbReference>
<organism evidence="3 4">
    <name type="scientific">Xanthomonas graminis pv. graminis</name>
    <dbReference type="NCBI Taxonomy" id="134874"/>
    <lineage>
        <taxon>Bacteria</taxon>
        <taxon>Pseudomonadati</taxon>
        <taxon>Pseudomonadota</taxon>
        <taxon>Gammaproteobacteria</taxon>
        <taxon>Lysobacterales</taxon>
        <taxon>Lysobacteraceae</taxon>
        <taxon>Xanthomonas</taxon>
        <taxon>Xanthomonas translucens group</taxon>
        <taxon>Xanthomonas graminis</taxon>
    </lineage>
</organism>
<dbReference type="RefSeq" id="WP_009594919.1">
    <property type="nucleotide sequence ID" value="NZ_FLTU01000037.1"/>
</dbReference>
<feature type="transmembrane region" description="Helical" evidence="1">
    <location>
        <begin position="62"/>
        <end position="85"/>
    </location>
</feature>
<gene>
    <name evidence="3" type="ORF">XTGNCPPB3709_0336</name>
</gene>
<evidence type="ECO:0000313" key="3">
    <source>
        <dbReference type="EMBL" id="SBV86439.1"/>
    </source>
</evidence>
<dbReference type="Pfam" id="PF14317">
    <property type="entry name" value="YcxB"/>
    <property type="match status" value="1"/>
</dbReference>
<dbReference type="AlphaFoldDB" id="A0A1M4J3V0"/>
<evidence type="ECO:0000256" key="1">
    <source>
        <dbReference type="SAM" id="Phobius"/>
    </source>
</evidence>
<dbReference type="Proteomes" id="UP000184997">
    <property type="component" value="Unassembled WGS sequence"/>
</dbReference>
<sequence>MPLHSGAQCGHYTMHRATLRYDRQLIRQAVASFCWRVVGLRYVVALALVAASLVFLVRGGNASWLVGLLASALAFGMAFPVALYATHYRNALRRLDAMGAPVGTLEASATSLSLSSAAGTTTLPWSAVCDVWRFESCWLLLLSKSQFVTLPLADLSADTTEFIRTQVLAAGGKVS</sequence>
<keyword evidence="1" id="KW-1133">Transmembrane helix</keyword>
<proteinExistence type="predicted"/>
<feature type="domain" description="YcxB-like C-terminal" evidence="2">
    <location>
        <begin position="115"/>
        <end position="165"/>
    </location>
</feature>
<name>A0A1M4J3V0_9XANT</name>
<dbReference type="EMBL" id="FLUK01000039">
    <property type="protein sequence ID" value="SBV86439.1"/>
    <property type="molecule type" value="Genomic_DNA"/>
</dbReference>
<evidence type="ECO:0000259" key="2">
    <source>
        <dbReference type="Pfam" id="PF14317"/>
    </source>
</evidence>
<keyword evidence="1" id="KW-0472">Membrane</keyword>
<reference evidence="4" key="1">
    <citation type="submission" date="2016-07" db="EMBL/GenBank/DDBJ databases">
        <authorList>
            <person name="Florea S."/>
            <person name="Webb J.S."/>
            <person name="Jaromczyk J."/>
            <person name="Schardl C.L."/>
        </authorList>
    </citation>
    <scope>NUCLEOTIDE SEQUENCE [LARGE SCALE GENOMIC DNA]</scope>
</reference>
<evidence type="ECO:0000313" key="4">
    <source>
        <dbReference type="Proteomes" id="UP000184997"/>
    </source>
</evidence>
<keyword evidence="1" id="KW-0812">Transmembrane</keyword>
<accession>A0A1M4J3V0</accession>
<protein>
    <recommendedName>
        <fullName evidence="2">YcxB-like C-terminal domain-containing protein</fullName>
    </recommendedName>
</protein>
<feature type="transmembrane region" description="Helical" evidence="1">
    <location>
        <begin position="33"/>
        <end position="56"/>
    </location>
</feature>